<comment type="similarity">
    <text evidence="7">Belongs to the class-I aminoacyl-tRNA synthetase family.</text>
</comment>
<reference evidence="9" key="2">
    <citation type="submission" date="2021-08" db="EMBL/GenBank/DDBJ databases">
        <authorList>
            <person name="Tani A."/>
            <person name="Ola A."/>
            <person name="Ogura Y."/>
            <person name="Katsura K."/>
            <person name="Hayashi T."/>
        </authorList>
    </citation>
    <scope>NUCLEOTIDE SEQUENCE</scope>
    <source>
        <strain evidence="9">DSM 19015</strain>
    </source>
</reference>
<evidence type="ECO:0000313" key="9">
    <source>
        <dbReference type="EMBL" id="GJD97200.1"/>
    </source>
</evidence>
<evidence type="ECO:0000313" key="10">
    <source>
        <dbReference type="Proteomes" id="UP001055125"/>
    </source>
</evidence>
<accession>A0ABQ4S692</accession>
<evidence type="ECO:0000256" key="6">
    <source>
        <dbReference type="ARBA" id="ARBA00023146"/>
    </source>
</evidence>
<dbReference type="SUPFAM" id="SSF52374">
    <property type="entry name" value="Nucleotidylyl transferase"/>
    <property type="match status" value="1"/>
</dbReference>
<dbReference type="InterPro" id="IPR014729">
    <property type="entry name" value="Rossmann-like_a/b/a_fold"/>
</dbReference>
<keyword evidence="3 7" id="KW-0547">Nucleotide-binding</keyword>
<keyword evidence="1 7" id="KW-0436">Ligase</keyword>
<comment type="caution">
    <text evidence="9">The sequence shown here is derived from an EMBL/GenBank/DDBJ whole genome shotgun (WGS) entry which is preliminary data.</text>
</comment>
<keyword evidence="5 7" id="KW-0067">ATP-binding</keyword>
<evidence type="ECO:0000259" key="8">
    <source>
        <dbReference type="Pfam" id="PF00749"/>
    </source>
</evidence>
<organism evidence="9 10">
    <name type="scientific">Methylobacterium iners</name>
    <dbReference type="NCBI Taxonomy" id="418707"/>
    <lineage>
        <taxon>Bacteria</taxon>
        <taxon>Pseudomonadati</taxon>
        <taxon>Pseudomonadota</taxon>
        <taxon>Alphaproteobacteria</taxon>
        <taxon>Hyphomicrobiales</taxon>
        <taxon>Methylobacteriaceae</taxon>
        <taxon>Methylobacterium</taxon>
    </lineage>
</organism>
<dbReference type="Gene3D" id="3.40.50.620">
    <property type="entry name" value="HUPs"/>
    <property type="match status" value="1"/>
</dbReference>
<dbReference type="GO" id="GO:0016874">
    <property type="term" value="F:ligase activity"/>
    <property type="evidence" value="ECO:0007669"/>
    <property type="project" value="UniProtKB-KW"/>
</dbReference>
<dbReference type="InterPro" id="IPR001412">
    <property type="entry name" value="aa-tRNA-synth_I_CS"/>
</dbReference>
<evidence type="ECO:0000256" key="2">
    <source>
        <dbReference type="ARBA" id="ARBA00022723"/>
    </source>
</evidence>
<evidence type="ECO:0000256" key="1">
    <source>
        <dbReference type="ARBA" id="ARBA00022598"/>
    </source>
</evidence>
<dbReference type="NCBIfam" id="NF004315">
    <property type="entry name" value="PRK05710.1-4"/>
    <property type="match status" value="1"/>
</dbReference>
<keyword evidence="6 7" id="KW-0030">Aminoacyl-tRNA synthetase</keyword>
<dbReference type="PRINTS" id="PR00987">
    <property type="entry name" value="TRNASYNTHGLU"/>
</dbReference>
<dbReference type="PROSITE" id="PS00178">
    <property type="entry name" value="AA_TRNA_LIGASE_I"/>
    <property type="match status" value="1"/>
</dbReference>
<keyword evidence="10" id="KW-1185">Reference proteome</keyword>
<sequence>MDGWLSGLPAPRRRAGLLDARYRLRAGGEPLPSPGRRLTPSCHGDRPTLRFAPSPNGLLHLGHAYSALLNAEFAGTLGGRLLLRIEDIDPVRSRTELVDAIARDLAWLGLRFEEPVRRQSEHLAGYAAAVEALASRGLAYPCFCSRGEIAAAVAAEEVAAGCPALRDPDGTPVYPGTCRRLTVTEAEGRRAAGHPHTWRLDMTRACAAEPGPYGFTVFARDLTETSVVADPGRWGDAVLARRDVPTSYHLSVVMDDAAQGITHVVRGADLLAATDLHVLIARLLVLPKPRYHHHGLIRDRDGEKLAKSRGSESLADLRERGVAPDAIRARLGFA</sequence>
<reference evidence="9" key="1">
    <citation type="journal article" date="2021" name="Front. Microbiol.">
        <title>Comprehensive Comparative Genomics and Phenotyping of Methylobacterium Species.</title>
        <authorList>
            <person name="Alessa O."/>
            <person name="Ogura Y."/>
            <person name="Fujitani Y."/>
            <person name="Takami H."/>
            <person name="Hayashi T."/>
            <person name="Sahin N."/>
            <person name="Tani A."/>
        </authorList>
    </citation>
    <scope>NUCLEOTIDE SEQUENCE</scope>
    <source>
        <strain evidence="9">DSM 19015</strain>
    </source>
</reference>
<keyword evidence="2" id="KW-0479">Metal-binding</keyword>
<dbReference type="PANTHER" id="PTHR43311:SF1">
    <property type="entry name" value="GLUTAMYL-Q TRNA(ASP) SYNTHETASE"/>
    <property type="match status" value="1"/>
</dbReference>
<dbReference type="EMBL" id="BPQP01000082">
    <property type="protein sequence ID" value="GJD97200.1"/>
    <property type="molecule type" value="Genomic_DNA"/>
</dbReference>
<evidence type="ECO:0000256" key="5">
    <source>
        <dbReference type="ARBA" id="ARBA00022840"/>
    </source>
</evidence>
<protein>
    <submittedName>
        <fullName evidence="9">Glutamate--tRNA ligase</fullName>
    </submittedName>
</protein>
<keyword evidence="4" id="KW-0862">Zinc</keyword>
<feature type="domain" description="Glutamyl/glutaminyl-tRNA synthetase class Ib catalytic" evidence="8">
    <location>
        <begin position="49"/>
        <end position="328"/>
    </location>
</feature>
<proteinExistence type="inferred from homology"/>
<gene>
    <name evidence="9" type="primary">gltX_2</name>
    <name evidence="9" type="ORF">OCOJLMKI_4428</name>
</gene>
<dbReference type="InterPro" id="IPR000924">
    <property type="entry name" value="Glu/Gln-tRNA-synth"/>
</dbReference>
<dbReference type="Proteomes" id="UP001055125">
    <property type="component" value="Unassembled WGS sequence"/>
</dbReference>
<keyword evidence="7" id="KW-0648">Protein biosynthesis</keyword>
<evidence type="ECO:0000256" key="7">
    <source>
        <dbReference type="RuleBase" id="RU363037"/>
    </source>
</evidence>
<name>A0ABQ4S692_9HYPH</name>
<dbReference type="Pfam" id="PF00749">
    <property type="entry name" value="tRNA-synt_1c"/>
    <property type="match status" value="1"/>
</dbReference>
<dbReference type="InterPro" id="IPR020058">
    <property type="entry name" value="Glu/Gln-tRNA-synth_Ib_cat-dom"/>
</dbReference>
<evidence type="ECO:0000256" key="3">
    <source>
        <dbReference type="ARBA" id="ARBA00022741"/>
    </source>
</evidence>
<dbReference type="InterPro" id="IPR049940">
    <property type="entry name" value="GluQ/Sye"/>
</dbReference>
<dbReference type="PANTHER" id="PTHR43311">
    <property type="entry name" value="GLUTAMATE--TRNA LIGASE"/>
    <property type="match status" value="1"/>
</dbReference>
<evidence type="ECO:0000256" key="4">
    <source>
        <dbReference type="ARBA" id="ARBA00022833"/>
    </source>
</evidence>